<protein>
    <submittedName>
        <fullName evidence="1">Uncharacterized protein</fullName>
    </submittedName>
</protein>
<comment type="caution">
    <text evidence="1">The sequence shown here is derived from an EMBL/GenBank/DDBJ whole genome shotgun (WGS) entry which is preliminary data.</text>
</comment>
<gene>
    <name evidence="1" type="ORF">Bca52824_008693</name>
</gene>
<dbReference type="Proteomes" id="UP000886595">
    <property type="component" value="Unassembled WGS sequence"/>
</dbReference>
<accession>A0A8X7WBS2</accession>
<reference evidence="1 2" key="1">
    <citation type="submission" date="2020-02" db="EMBL/GenBank/DDBJ databases">
        <authorList>
            <person name="Ma Q."/>
            <person name="Huang Y."/>
            <person name="Song X."/>
            <person name="Pei D."/>
        </authorList>
    </citation>
    <scope>NUCLEOTIDE SEQUENCE [LARGE SCALE GENOMIC DNA]</scope>
    <source>
        <strain evidence="1">Sxm20200214</strain>
        <tissue evidence="1">Leaf</tissue>
    </source>
</reference>
<evidence type="ECO:0000313" key="2">
    <source>
        <dbReference type="Proteomes" id="UP000886595"/>
    </source>
</evidence>
<name>A0A8X7WBS2_BRACI</name>
<organism evidence="1 2">
    <name type="scientific">Brassica carinata</name>
    <name type="common">Ethiopian mustard</name>
    <name type="synonym">Abyssinian cabbage</name>
    <dbReference type="NCBI Taxonomy" id="52824"/>
    <lineage>
        <taxon>Eukaryota</taxon>
        <taxon>Viridiplantae</taxon>
        <taxon>Streptophyta</taxon>
        <taxon>Embryophyta</taxon>
        <taxon>Tracheophyta</taxon>
        <taxon>Spermatophyta</taxon>
        <taxon>Magnoliopsida</taxon>
        <taxon>eudicotyledons</taxon>
        <taxon>Gunneridae</taxon>
        <taxon>Pentapetalae</taxon>
        <taxon>rosids</taxon>
        <taxon>malvids</taxon>
        <taxon>Brassicales</taxon>
        <taxon>Brassicaceae</taxon>
        <taxon>Brassiceae</taxon>
        <taxon>Brassica</taxon>
    </lineage>
</organism>
<sequence length="89" mass="10232">MEEQGWFVAEFNGVSSDLRGDLLARCMISRTRSRSRMRITRPPMATCLWWLTITESTRVWGSIMRQSPKLAKLSLNYSGHKETIPSGKQ</sequence>
<evidence type="ECO:0000313" key="1">
    <source>
        <dbReference type="EMBL" id="KAG2325965.1"/>
    </source>
</evidence>
<proteinExistence type="predicted"/>
<keyword evidence="2" id="KW-1185">Reference proteome</keyword>
<dbReference type="AlphaFoldDB" id="A0A8X7WBS2"/>
<dbReference type="EMBL" id="JAAMPC010000002">
    <property type="protein sequence ID" value="KAG2325965.1"/>
    <property type="molecule type" value="Genomic_DNA"/>
</dbReference>